<dbReference type="Proteomes" id="UP000576821">
    <property type="component" value="Unassembled WGS sequence"/>
</dbReference>
<evidence type="ECO:0000313" key="7">
    <source>
        <dbReference type="EMBL" id="NIJ15386.1"/>
    </source>
</evidence>
<sequence length="330" mass="35249">MIMLSAALLAGCKQNAESASSENEALPVAAGAIPADNDQDAGKAAAFDIAKIPESSAPLGDFPYFSLPDGYTTERRDSFTKDFARFPFWVNDAPVWVEGKFFGTAFAPVQGKDMSEFEVKRNFESMITQLGGVKLSEAQIPYDTIKSWGDEITGGFLAGLGDVYNRPATTFVIRREGGNIWVHLVTNSAQGWYIVGQEKAFEQTASLLPVSALKEAIDKNGKAIVHVNFASDASAILPASRPQVDAIAELLKQERGLKLAVNGHTDDTGPAERNRKLSDERAAAVRSALIASGIDAGRLTAKGFGSASPVAPNDTDGGKAKNRRVELVKL</sequence>
<accession>A0A846MFK4</accession>
<reference evidence="7 8" key="1">
    <citation type="submission" date="2020-03" db="EMBL/GenBank/DDBJ databases">
        <title>Genomic Encyclopedia of Type Strains, Phase IV (KMG-IV): sequencing the most valuable type-strain genomes for metagenomic binning, comparative biology and taxonomic classification.</title>
        <authorList>
            <person name="Goeker M."/>
        </authorList>
    </citation>
    <scope>NUCLEOTIDE SEQUENCE [LARGE SCALE GENOMIC DNA]</scope>
    <source>
        <strain evidence="7 8">DSM 21299</strain>
    </source>
</reference>
<protein>
    <submittedName>
        <fullName evidence="7">Outer membrane protein OmpA-like peptidoglycan-associated protein</fullName>
    </submittedName>
</protein>
<dbReference type="Pfam" id="PF00691">
    <property type="entry name" value="OmpA"/>
    <property type="match status" value="1"/>
</dbReference>
<keyword evidence="2 4" id="KW-0472">Membrane</keyword>
<evidence type="ECO:0000259" key="6">
    <source>
        <dbReference type="PROSITE" id="PS51123"/>
    </source>
</evidence>
<evidence type="ECO:0000256" key="5">
    <source>
        <dbReference type="SAM" id="MobiDB-lite"/>
    </source>
</evidence>
<dbReference type="SUPFAM" id="SSF103088">
    <property type="entry name" value="OmpA-like"/>
    <property type="match status" value="1"/>
</dbReference>
<evidence type="ECO:0000256" key="3">
    <source>
        <dbReference type="ARBA" id="ARBA00023237"/>
    </source>
</evidence>
<keyword evidence="3" id="KW-0998">Cell outer membrane</keyword>
<evidence type="ECO:0000256" key="2">
    <source>
        <dbReference type="ARBA" id="ARBA00023136"/>
    </source>
</evidence>
<evidence type="ECO:0000256" key="1">
    <source>
        <dbReference type="ARBA" id="ARBA00004442"/>
    </source>
</evidence>
<dbReference type="InterPro" id="IPR006664">
    <property type="entry name" value="OMP_bac"/>
</dbReference>
<evidence type="ECO:0000256" key="4">
    <source>
        <dbReference type="PROSITE-ProRule" id="PRU00473"/>
    </source>
</evidence>
<dbReference type="Gene3D" id="3.30.1330.60">
    <property type="entry name" value="OmpA-like domain"/>
    <property type="match status" value="1"/>
</dbReference>
<dbReference type="InterPro" id="IPR006665">
    <property type="entry name" value="OmpA-like"/>
</dbReference>
<dbReference type="PROSITE" id="PS51123">
    <property type="entry name" value="OMPA_2"/>
    <property type="match status" value="1"/>
</dbReference>
<dbReference type="InterPro" id="IPR050330">
    <property type="entry name" value="Bact_OuterMem_StrucFunc"/>
</dbReference>
<feature type="region of interest" description="Disordered" evidence="5">
    <location>
        <begin position="303"/>
        <end position="322"/>
    </location>
</feature>
<dbReference type="PRINTS" id="PR01021">
    <property type="entry name" value="OMPADOMAIN"/>
</dbReference>
<feature type="domain" description="OmpA-like" evidence="6">
    <location>
        <begin position="216"/>
        <end position="330"/>
    </location>
</feature>
<dbReference type="GO" id="GO:0009279">
    <property type="term" value="C:cell outer membrane"/>
    <property type="evidence" value="ECO:0007669"/>
    <property type="project" value="UniProtKB-SubCell"/>
</dbReference>
<dbReference type="EMBL" id="JAASQR010000001">
    <property type="protein sequence ID" value="NIJ15386.1"/>
    <property type="molecule type" value="Genomic_DNA"/>
</dbReference>
<comment type="caution">
    <text evidence="7">The sequence shown here is derived from an EMBL/GenBank/DDBJ whole genome shotgun (WGS) entry which is preliminary data.</text>
</comment>
<keyword evidence="8" id="KW-1185">Reference proteome</keyword>
<proteinExistence type="predicted"/>
<comment type="subcellular location">
    <subcellularLocation>
        <location evidence="1">Cell outer membrane</location>
    </subcellularLocation>
</comment>
<evidence type="ECO:0000313" key="8">
    <source>
        <dbReference type="Proteomes" id="UP000576821"/>
    </source>
</evidence>
<dbReference type="RefSeq" id="WP_167302037.1">
    <property type="nucleotide sequence ID" value="NZ_JAASQR010000001.1"/>
</dbReference>
<gene>
    <name evidence="7" type="ORF">FHS54_000335</name>
</gene>
<dbReference type="PANTHER" id="PTHR30329">
    <property type="entry name" value="STATOR ELEMENT OF FLAGELLAR MOTOR COMPLEX"/>
    <property type="match status" value="1"/>
</dbReference>
<name>A0A846MFK4_9SPHN</name>
<organism evidence="7 8">
    <name type="scientific">Sphingobium vermicomposti</name>
    <dbReference type="NCBI Taxonomy" id="529005"/>
    <lineage>
        <taxon>Bacteria</taxon>
        <taxon>Pseudomonadati</taxon>
        <taxon>Pseudomonadota</taxon>
        <taxon>Alphaproteobacteria</taxon>
        <taxon>Sphingomonadales</taxon>
        <taxon>Sphingomonadaceae</taxon>
        <taxon>Sphingobium</taxon>
    </lineage>
</organism>
<dbReference type="PANTHER" id="PTHR30329:SF21">
    <property type="entry name" value="LIPOPROTEIN YIAD-RELATED"/>
    <property type="match status" value="1"/>
</dbReference>
<dbReference type="AlphaFoldDB" id="A0A846MFK4"/>
<dbReference type="CDD" id="cd07185">
    <property type="entry name" value="OmpA_C-like"/>
    <property type="match status" value="1"/>
</dbReference>
<dbReference type="InterPro" id="IPR036737">
    <property type="entry name" value="OmpA-like_sf"/>
</dbReference>